<evidence type="ECO:0000313" key="3">
    <source>
        <dbReference type="Proteomes" id="UP000037136"/>
    </source>
</evidence>
<reference evidence="2 3" key="1">
    <citation type="journal article" date="2015" name="BMC Genomics">
        <title>Gene expression during zombie ant biting behavior reflects the complexity underlying fungal parasitic behavioral manipulation.</title>
        <authorList>
            <person name="de Bekker C."/>
            <person name="Ohm R.A."/>
            <person name="Loreto R.G."/>
            <person name="Sebastian A."/>
            <person name="Albert I."/>
            <person name="Merrow M."/>
            <person name="Brachmann A."/>
            <person name="Hughes D.P."/>
        </authorList>
    </citation>
    <scope>NUCLEOTIDE SEQUENCE [LARGE SCALE GENOMIC DNA]</scope>
    <source>
        <strain evidence="2 3">SC16a</strain>
    </source>
</reference>
<organism evidence="2 3">
    <name type="scientific">Ophiocordyceps unilateralis</name>
    <name type="common">Zombie-ant fungus</name>
    <name type="synonym">Torrubia unilateralis</name>
    <dbReference type="NCBI Taxonomy" id="268505"/>
    <lineage>
        <taxon>Eukaryota</taxon>
        <taxon>Fungi</taxon>
        <taxon>Dikarya</taxon>
        <taxon>Ascomycota</taxon>
        <taxon>Pezizomycotina</taxon>
        <taxon>Sordariomycetes</taxon>
        <taxon>Hypocreomycetidae</taxon>
        <taxon>Hypocreales</taxon>
        <taxon>Ophiocordycipitaceae</taxon>
        <taxon>Ophiocordyceps</taxon>
    </lineage>
</organism>
<dbReference type="Proteomes" id="UP000037136">
    <property type="component" value="Unassembled WGS sequence"/>
</dbReference>
<name>A0A2A9PJ62_OPHUN</name>
<gene>
    <name evidence="2" type="ORF">XA68_17405</name>
</gene>
<protein>
    <recommendedName>
        <fullName evidence="4">NADH-ubiquinone reductase complex 1 MLRQ subunit</fullName>
    </recommendedName>
</protein>
<dbReference type="EMBL" id="LAZP02000072">
    <property type="protein sequence ID" value="PFH61419.1"/>
    <property type="molecule type" value="Genomic_DNA"/>
</dbReference>
<dbReference type="Pfam" id="PF06522">
    <property type="entry name" value="B12D"/>
    <property type="match status" value="1"/>
</dbReference>
<dbReference type="InterPro" id="IPR010530">
    <property type="entry name" value="B12D"/>
</dbReference>
<sequence length="95" mass="11058">MRSTLALRMFRPTQRMMFRPSPRFRRPLPDEEQAGHTISQRLRKLKEIPAELIPLAAVVGLALFAAGYSIVRKFMTDKNLRLWRSSRQPAGRDNH</sequence>
<reference evidence="2 3" key="2">
    <citation type="journal article" date="2017" name="Sci. Rep.">
        <title>Ant-infecting Ophiocordyceps genomes reveal a high diversity of potential behavioral manipulation genes and a possible major role for enterotoxins.</title>
        <authorList>
            <person name="de Bekker C."/>
            <person name="Ohm R.A."/>
            <person name="Evans H.C."/>
            <person name="Brachmann A."/>
            <person name="Hughes D.P."/>
        </authorList>
    </citation>
    <scope>NUCLEOTIDE SEQUENCE [LARGE SCALE GENOMIC DNA]</scope>
    <source>
        <strain evidence="2 3">SC16a</strain>
    </source>
</reference>
<keyword evidence="1" id="KW-0812">Transmembrane</keyword>
<evidence type="ECO:0000256" key="1">
    <source>
        <dbReference type="SAM" id="Phobius"/>
    </source>
</evidence>
<keyword evidence="1" id="KW-1133">Transmembrane helix</keyword>
<dbReference type="AlphaFoldDB" id="A0A2A9PJ62"/>
<keyword evidence="3" id="KW-1185">Reference proteome</keyword>
<accession>A0A2A9PJ62</accession>
<feature type="transmembrane region" description="Helical" evidence="1">
    <location>
        <begin position="52"/>
        <end position="71"/>
    </location>
</feature>
<keyword evidence="1" id="KW-0472">Membrane</keyword>
<proteinExistence type="predicted"/>
<evidence type="ECO:0000313" key="2">
    <source>
        <dbReference type="EMBL" id="PFH61419.1"/>
    </source>
</evidence>
<evidence type="ECO:0008006" key="4">
    <source>
        <dbReference type="Google" id="ProtNLM"/>
    </source>
</evidence>
<comment type="caution">
    <text evidence="2">The sequence shown here is derived from an EMBL/GenBank/DDBJ whole genome shotgun (WGS) entry which is preliminary data.</text>
</comment>